<dbReference type="Proteomes" id="UP001333110">
    <property type="component" value="Unassembled WGS sequence"/>
</dbReference>
<evidence type="ECO:0000313" key="2">
    <source>
        <dbReference type="Proteomes" id="UP001333110"/>
    </source>
</evidence>
<proteinExistence type="predicted"/>
<gene>
    <name evidence="1" type="ORF">QYF61_003171</name>
</gene>
<evidence type="ECO:0000313" key="1">
    <source>
        <dbReference type="EMBL" id="KAK4823539.1"/>
    </source>
</evidence>
<reference evidence="1 2" key="1">
    <citation type="journal article" date="2023" name="J. Hered.">
        <title>Chromosome-level genome of the wood stork (Mycteria americana) provides insight into avian chromosome evolution.</title>
        <authorList>
            <person name="Flamio R. Jr."/>
            <person name="Ramstad K.M."/>
        </authorList>
    </citation>
    <scope>NUCLEOTIDE SEQUENCE [LARGE SCALE GENOMIC DNA]</scope>
    <source>
        <strain evidence="1">JAX WOST 10</strain>
    </source>
</reference>
<keyword evidence="2" id="KW-1185">Reference proteome</keyword>
<comment type="caution">
    <text evidence="1">The sequence shown here is derived from an EMBL/GenBank/DDBJ whole genome shotgun (WGS) entry which is preliminary data.</text>
</comment>
<dbReference type="AlphaFoldDB" id="A0AAN7NET0"/>
<sequence>MPTCRMNPLCRKPKGCRQRLTWTEAMSASYNCTELQKWQGYCTDVIIHTRPGASFSKVVLPFQRGFEKAALNTFIPHPVLIPAVAPTQVQDPAPGFVETHEVHMGPLLKLVQVPLDGIPSLRHVNCTTRLGVVCKLAEGALDPTVYVTDEDIKEYWSQYGPLRDTPCHRSPSGR</sequence>
<organism evidence="1 2">
    <name type="scientific">Mycteria americana</name>
    <name type="common">Wood stork</name>
    <dbReference type="NCBI Taxonomy" id="33587"/>
    <lineage>
        <taxon>Eukaryota</taxon>
        <taxon>Metazoa</taxon>
        <taxon>Chordata</taxon>
        <taxon>Craniata</taxon>
        <taxon>Vertebrata</taxon>
        <taxon>Euteleostomi</taxon>
        <taxon>Archelosauria</taxon>
        <taxon>Archosauria</taxon>
        <taxon>Dinosauria</taxon>
        <taxon>Saurischia</taxon>
        <taxon>Theropoda</taxon>
        <taxon>Coelurosauria</taxon>
        <taxon>Aves</taxon>
        <taxon>Neognathae</taxon>
        <taxon>Neoaves</taxon>
        <taxon>Aequornithes</taxon>
        <taxon>Ciconiiformes</taxon>
        <taxon>Ciconiidae</taxon>
        <taxon>Mycteria</taxon>
    </lineage>
</organism>
<accession>A0AAN7NET0</accession>
<dbReference type="EMBL" id="JAUNZN010000003">
    <property type="protein sequence ID" value="KAK4823539.1"/>
    <property type="molecule type" value="Genomic_DNA"/>
</dbReference>
<protein>
    <submittedName>
        <fullName evidence="1">Uncharacterized protein</fullName>
    </submittedName>
</protein>
<name>A0AAN7NET0_MYCAM</name>